<accession>A0ABS7RHK0</accession>
<comment type="caution">
    <text evidence="2">The sequence shown here is derived from an EMBL/GenBank/DDBJ whole genome shotgun (WGS) entry which is preliminary data.</text>
</comment>
<dbReference type="NCBIfam" id="NF004846">
    <property type="entry name" value="PRK06197.1"/>
    <property type="match status" value="1"/>
</dbReference>
<dbReference type="PANTHER" id="PTHR43157">
    <property type="entry name" value="PHOSPHATIDYLINOSITOL-GLYCAN BIOSYNTHESIS CLASS F PROTEIN-RELATED"/>
    <property type="match status" value="1"/>
</dbReference>
<keyword evidence="1" id="KW-0560">Oxidoreductase</keyword>
<name>A0ABS7RHK0_9ACTN</name>
<sequence length="300" mass="31641">MPDLSGKRALVTGVTSGIGEHTALELARKGAEVVMAARNESKLRRAVDDIRRVLPTARLEPLLLDLADLGSVRRAADEAVALGELDLLVNNAGVMATPERRTVDGFELQLGTNHLGHFALTGLLWPALTKAPSARVVTVSSLAHRLVRRVPLDDPRTTTGHYRKWTAYGYSKLANLLFAFELDRRARAAGAAVTSMAAHPGYAATNLVHAGMNMDGTRADGAIGVGATRLLGQPADLGAQPSLMAATMPGLAGGSYTGPRGFGELRGLPTVVGASRAARDGKLARELWEVSERATGVTFP</sequence>
<dbReference type="Pfam" id="PF00106">
    <property type="entry name" value="adh_short"/>
    <property type="match status" value="1"/>
</dbReference>
<dbReference type="SUPFAM" id="SSF51735">
    <property type="entry name" value="NAD(P)-binding Rossmann-fold domains"/>
    <property type="match status" value="1"/>
</dbReference>
<evidence type="ECO:0000313" key="2">
    <source>
        <dbReference type="EMBL" id="MBY9073992.1"/>
    </source>
</evidence>
<gene>
    <name evidence="2" type="ORF">K1X13_04065</name>
</gene>
<evidence type="ECO:0000313" key="3">
    <source>
        <dbReference type="Proteomes" id="UP000754710"/>
    </source>
</evidence>
<keyword evidence="3" id="KW-1185">Reference proteome</keyword>
<dbReference type="InterPro" id="IPR036291">
    <property type="entry name" value="NAD(P)-bd_dom_sf"/>
</dbReference>
<dbReference type="PANTHER" id="PTHR43157:SF31">
    <property type="entry name" value="PHOSPHATIDYLINOSITOL-GLYCAN BIOSYNTHESIS CLASS F PROTEIN"/>
    <property type="match status" value="1"/>
</dbReference>
<organism evidence="2 3">
    <name type="scientific">Nocardioides jiangsuensis</name>
    <dbReference type="NCBI Taxonomy" id="2866161"/>
    <lineage>
        <taxon>Bacteria</taxon>
        <taxon>Bacillati</taxon>
        <taxon>Actinomycetota</taxon>
        <taxon>Actinomycetes</taxon>
        <taxon>Propionibacteriales</taxon>
        <taxon>Nocardioidaceae</taxon>
        <taxon>Nocardioides</taxon>
    </lineage>
</organism>
<evidence type="ECO:0000256" key="1">
    <source>
        <dbReference type="ARBA" id="ARBA00023002"/>
    </source>
</evidence>
<reference evidence="2 3" key="1">
    <citation type="submission" date="2021-08" db="EMBL/GenBank/DDBJ databases">
        <title>Nocardioides bacterium WL0053 sp. nov., isolated from the sediment.</title>
        <authorList>
            <person name="Wang L."/>
            <person name="Zhang D."/>
            <person name="Zhang A."/>
        </authorList>
    </citation>
    <scope>NUCLEOTIDE SEQUENCE [LARGE SCALE GENOMIC DNA]</scope>
    <source>
        <strain evidence="2 3">WL0053</strain>
    </source>
</reference>
<dbReference type="EMBL" id="JAIEZQ010000001">
    <property type="protein sequence ID" value="MBY9073992.1"/>
    <property type="molecule type" value="Genomic_DNA"/>
</dbReference>
<dbReference type="Proteomes" id="UP000754710">
    <property type="component" value="Unassembled WGS sequence"/>
</dbReference>
<dbReference type="InterPro" id="IPR002347">
    <property type="entry name" value="SDR_fam"/>
</dbReference>
<dbReference type="Gene3D" id="3.40.50.720">
    <property type="entry name" value="NAD(P)-binding Rossmann-like Domain"/>
    <property type="match status" value="1"/>
</dbReference>
<dbReference type="PRINTS" id="PR00081">
    <property type="entry name" value="GDHRDH"/>
</dbReference>
<proteinExistence type="predicted"/>
<protein>
    <submittedName>
        <fullName evidence="2">SDR family NAD(P)-dependent oxidoreductase</fullName>
    </submittedName>
</protein>